<reference evidence="8 9" key="1">
    <citation type="journal article" date="2009" name="Genome Res.">
        <title>Comparative genomics of protoploid Saccharomycetaceae.</title>
        <authorList>
            <consortium name="The Genolevures Consortium"/>
            <person name="Souciet J.-L."/>
            <person name="Dujon B."/>
            <person name="Gaillardin C."/>
            <person name="Johnston M."/>
            <person name="Baret P.V."/>
            <person name="Cliften P."/>
            <person name="Sherman D.J."/>
            <person name="Weissenbach J."/>
            <person name="Westhof E."/>
            <person name="Wincker P."/>
            <person name="Jubin C."/>
            <person name="Poulain J."/>
            <person name="Barbe V."/>
            <person name="Segurens B."/>
            <person name="Artiguenave F."/>
            <person name="Anthouard V."/>
            <person name="Vacherie B."/>
            <person name="Val M.-E."/>
            <person name="Fulton R.S."/>
            <person name="Minx P."/>
            <person name="Wilson R."/>
            <person name="Durrens P."/>
            <person name="Jean G."/>
            <person name="Marck C."/>
            <person name="Martin T."/>
            <person name="Nikolski M."/>
            <person name="Rolland T."/>
            <person name="Seret M.-L."/>
            <person name="Casaregola S."/>
            <person name="Despons L."/>
            <person name="Fairhead C."/>
            <person name="Fischer G."/>
            <person name="Lafontaine I."/>
            <person name="Leh V."/>
            <person name="Lemaire M."/>
            <person name="de Montigny J."/>
            <person name="Neuveglise C."/>
            <person name="Thierry A."/>
            <person name="Blanc-Lenfle I."/>
            <person name="Bleykasten C."/>
            <person name="Diffels J."/>
            <person name="Fritsch E."/>
            <person name="Frangeul L."/>
            <person name="Goeffon A."/>
            <person name="Jauniaux N."/>
            <person name="Kachouri-Lafond R."/>
            <person name="Payen C."/>
            <person name="Potier S."/>
            <person name="Pribylova L."/>
            <person name="Ozanne C."/>
            <person name="Richard G.-F."/>
            <person name="Sacerdot C."/>
            <person name="Straub M.-L."/>
            <person name="Talla E."/>
        </authorList>
    </citation>
    <scope>NUCLEOTIDE SEQUENCE [LARGE SCALE GENOMIC DNA]</scope>
    <source>
        <strain evidence="9">ATCC 56472 / CBS 6340 / NRRL Y-8284</strain>
    </source>
</reference>
<organism evidence="8 9">
    <name type="scientific">Lachancea thermotolerans (strain ATCC 56472 / CBS 6340 / NRRL Y-8284)</name>
    <name type="common">Yeast</name>
    <name type="synonym">Kluyveromyces thermotolerans</name>
    <dbReference type="NCBI Taxonomy" id="559295"/>
    <lineage>
        <taxon>Eukaryota</taxon>
        <taxon>Fungi</taxon>
        <taxon>Dikarya</taxon>
        <taxon>Ascomycota</taxon>
        <taxon>Saccharomycotina</taxon>
        <taxon>Saccharomycetes</taxon>
        <taxon>Saccharomycetales</taxon>
        <taxon>Saccharomycetaceae</taxon>
        <taxon>Lachancea</taxon>
    </lineage>
</organism>
<protein>
    <recommendedName>
        <fullName evidence="5">BRO domain-containing protein 1</fullName>
    </recommendedName>
</protein>
<feature type="region of interest" description="Disordered" evidence="6">
    <location>
        <begin position="741"/>
        <end position="811"/>
    </location>
</feature>
<accession>C5DIJ4</accession>
<dbReference type="HOGENOM" id="CLU_321635_0_0_1"/>
<dbReference type="Gene3D" id="1.20.140.50">
    <property type="entry name" value="alix/aip1 like domains"/>
    <property type="match status" value="1"/>
</dbReference>
<dbReference type="CDD" id="cd09242">
    <property type="entry name" value="BRO1_ScBro1_like"/>
    <property type="match status" value="1"/>
</dbReference>
<dbReference type="FunCoup" id="C5DIJ4">
    <property type="interactions" value="103"/>
</dbReference>
<evidence type="ECO:0000256" key="1">
    <source>
        <dbReference type="ARBA" id="ARBA00004177"/>
    </source>
</evidence>
<evidence type="ECO:0000313" key="8">
    <source>
        <dbReference type="EMBL" id="CAR23605.1"/>
    </source>
</evidence>
<dbReference type="GeneID" id="8292211"/>
<dbReference type="PANTHER" id="PTHR23030:SF30">
    <property type="entry name" value="TYROSINE-PROTEIN PHOSPHATASE NON-RECEPTOR TYPE 23"/>
    <property type="match status" value="1"/>
</dbReference>
<dbReference type="InterPro" id="IPR038499">
    <property type="entry name" value="BRO1_sf"/>
</dbReference>
<evidence type="ECO:0000256" key="6">
    <source>
        <dbReference type="SAM" id="MobiDB-lite"/>
    </source>
</evidence>
<dbReference type="Pfam" id="PF03097">
    <property type="entry name" value="BRO1"/>
    <property type="match status" value="1"/>
</dbReference>
<dbReference type="STRING" id="559295.C5DIJ4"/>
<evidence type="ECO:0000259" key="7">
    <source>
        <dbReference type="PROSITE" id="PS51180"/>
    </source>
</evidence>
<name>C5DIJ4_LACTC</name>
<dbReference type="PANTHER" id="PTHR23030">
    <property type="entry name" value="PCD6 INTERACTING PROTEIN-RELATED"/>
    <property type="match status" value="1"/>
</dbReference>
<gene>
    <name evidence="8" type="ordered locus">KLTH0E13002g</name>
</gene>
<dbReference type="InterPro" id="IPR025304">
    <property type="entry name" value="ALIX_V_dom"/>
</dbReference>
<feature type="domain" description="BRO1" evidence="7">
    <location>
        <begin position="4"/>
        <end position="403"/>
    </location>
</feature>
<feature type="compositionally biased region" description="Polar residues" evidence="6">
    <location>
        <begin position="791"/>
        <end position="811"/>
    </location>
</feature>
<dbReference type="KEGG" id="lth:KLTH0E13002g"/>
<dbReference type="Pfam" id="PF13949">
    <property type="entry name" value="ALIX_LYPXL_bnd"/>
    <property type="match status" value="1"/>
</dbReference>
<evidence type="ECO:0000256" key="5">
    <source>
        <dbReference type="ARBA" id="ARBA00041284"/>
    </source>
</evidence>
<evidence type="ECO:0000313" key="9">
    <source>
        <dbReference type="Proteomes" id="UP000002036"/>
    </source>
</evidence>
<proteinExistence type="predicted"/>
<keyword evidence="9" id="KW-1185">Reference proteome</keyword>
<dbReference type="GO" id="GO:0043328">
    <property type="term" value="P:protein transport to vacuole involved in ubiquitin-dependent protein catabolic process via the multivesicular body sorting pathway"/>
    <property type="evidence" value="ECO:0007669"/>
    <property type="project" value="TreeGrafter"/>
</dbReference>
<keyword evidence="4" id="KW-0967">Endosome</keyword>
<dbReference type="Gene3D" id="1.20.120.560">
    <property type="entry name" value="alix/aip1 in complex with the ypdl late domain"/>
    <property type="match status" value="1"/>
</dbReference>
<dbReference type="CDD" id="cd09237">
    <property type="entry name" value="V_ScBro1_like"/>
    <property type="match status" value="1"/>
</dbReference>
<dbReference type="GO" id="GO:0005768">
    <property type="term" value="C:endosome"/>
    <property type="evidence" value="ECO:0007669"/>
    <property type="project" value="UniProtKB-SubCell"/>
</dbReference>
<sequence length="823" mass="92204">MKTLLLPLKVKDTESINWSKALAAYLKRSYGSSTWSQFFNTKLAEDLDHLRNNANGTLAPEALLEQNFLYYAFLEQLHLRLGNNSTQLKLEFTWYDASYTSQSASQKYTQRTVAFEKSSVLYNLGALMTQVAKDKLESDIKVSITYMSKAFGIFQYLSENFLNSPSVDLQAENTSLLADICHAEAQELFLLKVINGPDVTKHASLIAKLSLMASSLYQKVLDTLNGNPDTNTSEVSYGEPKWKSIISCKCSVYKSISAYNNALALEQAGRFGDAIGFLQSANDFIISAMAQKLYVKDSIDLESIKSLIADKQKTLVKDNDFIYHDSVPPSTSLESIKSMDAVKMQTLPQQLDTYMEKVTEPADALFKGIIPLEVYEKESIYSEQKAALLRKELEVADTADWEYSSFIEFTTLPKLLRDLRDTYTLTGKKSSSGNPQLSIMRDQVNSWSRSVRSSPYNDVEAQMKLIIEKRKRVLELLALSPTESKENAVKLKSSLVAASKSDEKLFSFVEPYRHEINLLRNSNTLIKKWDQLSSFQSQEPSLLDLDDSKNEEILSKIGYISEQHEKLKVLKDERSRIVQDLKRDVNEDDITNVIIMKRGASDANLKQLFEKELEKFKPLSTRIEATIFKQSSIINAIKISLDELFKLTGVNEDASENDPNSLERNELYKKLNQAFTSFSVFANDLPKGLNFYDALLKMTSDLASSPSAKRSIDELKTAPSLRQMESDFGQLSLSETSNEGQFHTHAGAGLPPVPPRTYGGNSGAGLNSENPVPPIPPKRQVYGLAGLMSGGAQSDTQALEQNPTSFYNNPSVFDESLYSRYSG</sequence>
<dbReference type="eggNOG" id="KOG2220">
    <property type="taxonomic scope" value="Eukaryota"/>
</dbReference>
<dbReference type="Gene3D" id="1.25.40.280">
    <property type="entry name" value="alix/aip1 like domains"/>
    <property type="match status" value="1"/>
</dbReference>
<dbReference type="EMBL" id="CU928169">
    <property type="protein sequence ID" value="CAR23605.1"/>
    <property type="molecule type" value="Genomic_DNA"/>
</dbReference>
<evidence type="ECO:0000256" key="4">
    <source>
        <dbReference type="ARBA" id="ARBA00022753"/>
    </source>
</evidence>
<evidence type="ECO:0000256" key="3">
    <source>
        <dbReference type="ARBA" id="ARBA00022490"/>
    </source>
</evidence>
<dbReference type="SMART" id="SM01041">
    <property type="entry name" value="BRO1"/>
    <property type="match status" value="1"/>
</dbReference>
<dbReference type="InterPro" id="IPR004328">
    <property type="entry name" value="BRO1_dom"/>
</dbReference>
<dbReference type="OMA" id="YLKRSYG"/>
<evidence type="ECO:0000256" key="2">
    <source>
        <dbReference type="ARBA" id="ARBA00004496"/>
    </source>
</evidence>
<dbReference type="RefSeq" id="XP_002554042.1">
    <property type="nucleotide sequence ID" value="XM_002553996.1"/>
</dbReference>
<keyword evidence="3" id="KW-0963">Cytoplasm</keyword>
<dbReference type="Proteomes" id="UP000002036">
    <property type="component" value="Chromosome E"/>
</dbReference>
<comment type="subcellular location">
    <subcellularLocation>
        <location evidence="2">Cytoplasm</location>
    </subcellularLocation>
    <subcellularLocation>
        <location evidence="1">Endosome</location>
    </subcellularLocation>
</comment>
<dbReference type="PROSITE" id="PS51180">
    <property type="entry name" value="BRO1"/>
    <property type="match status" value="1"/>
</dbReference>
<dbReference type="OrthoDB" id="2141925at2759"/>
<dbReference type="AlphaFoldDB" id="C5DIJ4"/>
<dbReference type="InParanoid" id="C5DIJ4"/>